<protein>
    <recommendedName>
        <fullName evidence="3">Protein required for attachment to host cells</fullName>
    </recommendedName>
</protein>
<evidence type="ECO:0008006" key="3">
    <source>
        <dbReference type="Google" id="ProtNLM"/>
    </source>
</evidence>
<dbReference type="Proteomes" id="UP000184406">
    <property type="component" value="Unassembled WGS sequence"/>
</dbReference>
<name>A0A1M5AL91_9FLAO</name>
<evidence type="ECO:0000313" key="1">
    <source>
        <dbReference type="EMBL" id="SHF30935.1"/>
    </source>
</evidence>
<organism evidence="1 2">
    <name type="scientific">Arenibacter palladensis</name>
    <dbReference type="NCBI Taxonomy" id="237373"/>
    <lineage>
        <taxon>Bacteria</taxon>
        <taxon>Pseudomonadati</taxon>
        <taxon>Bacteroidota</taxon>
        <taxon>Flavobacteriia</taxon>
        <taxon>Flavobacteriales</taxon>
        <taxon>Flavobacteriaceae</taxon>
        <taxon>Arenibacter</taxon>
    </lineage>
</organism>
<proteinExistence type="predicted"/>
<sequence length="137" mass="15748">MKNIGIWMDREKAHIIRLDNKEEKLETIFSEMEFFNRKGTSGPRVKSGATQDVTHERTYLEREKAQLKSYFKKLADAIGDADSIALFGPADTNEKFRKELLEHHKGLAEKVKAVTKADSMTENQTKALVRDFFGQKK</sequence>
<dbReference type="OrthoDB" id="594984at2"/>
<gene>
    <name evidence="1" type="ORF">SAMN03080594_103297</name>
</gene>
<evidence type="ECO:0000313" key="2">
    <source>
        <dbReference type="Proteomes" id="UP000184406"/>
    </source>
</evidence>
<dbReference type="SUPFAM" id="SSF53137">
    <property type="entry name" value="Translational machinery components"/>
    <property type="match status" value="1"/>
</dbReference>
<reference evidence="2" key="1">
    <citation type="submission" date="2016-11" db="EMBL/GenBank/DDBJ databases">
        <authorList>
            <person name="Varghese N."/>
            <person name="Submissions S."/>
        </authorList>
    </citation>
    <scope>NUCLEOTIDE SEQUENCE [LARGE SCALE GENOMIC DNA]</scope>
    <source>
        <strain evidence="2">DSM 17539</strain>
    </source>
</reference>
<dbReference type="AlphaFoldDB" id="A0A1M5AL91"/>
<dbReference type="EMBL" id="FQUX01000003">
    <property type="protein sequence ID" value="SHF30935.1"/>
    <property type="molecule type" value="Genomic_DNA"/>
</dbReference>
<dbReference type="RefSeq" id="WP_072861906.1">
    <property type="nucleotide sequence ID" value="NZ_FQUX01000003.1"/>
</dbReference>
<accession>A0A1M5AL91</accession>
<keyword evidence="2" id="KW-1185">Reference proteome</keyword>